<feature type="chain" id="PRO_5026332430" evidence="2">
    <location>
        <begin position="22"/>
        <end position="64"/>
    </location>
</feature>
<proteinExistence type="predicted"/>
<keyword evidence="4" id="KW-1185">Reference proteome</keyword>
<gene>
    <name evidence="3" type="ORF">G8759_05040</name>
</gene>
<keyword evidence="2" id="KW-0732">Signal</keyword>
<dbReference type="Proteomes" id="UP000501802">
    <property type="component" value="Chromosome"/>
</dbReference>
<evidence type="ECO:0000313" key="3">
    <source>
        <dbReference type="EMBL" id="QIP12041.1"/>
    </source>
</evidence>
<protein>
    <submittedName>
        <fullName evidence="3">Uncharacterized protein</fullName>
    </submittedName>
</protein>
<name>A0A6G9AHV5_9BACT</name>
<organism evidence="3 4">
    <name type="scientific">Spirosoma aureum</name>
    <dbReference type="NCBI Taxonomy" id="2692134"/>
    <lineage>
        <taxon>Bacteria</taxon>
        <taxon>Pseudomonadati</taxon>
        <taxon>Bacteroidota</taxon>
        <taxon>Cytophagia</taxon>
        <taxon>Cytophagales</taxon>
        <taxon>Cytophagaceae</taxon>
        <taxon>Spirosoma</taxon>
    </lineage>
</organism>
<dbReference type="EMBL" id="CP050063">
    <property type="protein sequence ID" value="QIP12041.1"/>
    <property type="molecule type" value="Genomic_DNA"/>
</dbReference>
<dbReference type="PROSITE" id="PS51257">
    <property type="entry name" value="PROKAR_LIPOPROTEIN"/>
    <property type="match status" value="1"/>
</dbReference>
<dbReference type="KEGG" id="spib:G8759_05040"/>
<evidence type="ECO:0000256" key="2">
    <source>
        <dbReference type="SAM" id="SignalP"/>
    </source>
</evidence>
<dbReference type="AlphaFoldDB" id="A0A6G9AHV5"/>
<reference evidence="3 4" key="1">
    <citation type="submission" date="2020-03" db="EMBL/GenBank/DDBJ databases">
        <authorList>
            <person name="Kim M.K."/>
        </authorList>
    </citation>
    <scope>NUCLEOTIDE SEQUENCE [LARGE SCALE GENOMIC DNA]</scope>
    <source>
        <strain evidence="3 4">BT328</strain>
    </source>
</reference>
<dbReference type="RefSeq" id="WP_167205810.1">
    <property type="nucleotide sequence ID" value="NZ_CP050063.1"/>
</dbReference>
<accession>A0A6G9AHV5</accession>
<feature type="region of interest" description="Disordered" evidence="1">
    <location>
        <begin position="24"/>
        <end position="64"/>
    </location>
</feature>
<feature type="signal peptide" evidence="2">
    <location>
        <begin position="1"/>
        <end position="21"/>
    </location>
</feature>
<evidence type="ECO:0000313" key="4">
    <source>
        <dbReference type="Proteomes" id="UP000501802"/>
    </source>
</evidence>
<sequence>MRTNLKNLLVLFALATTFTLASCQSEPVEPQAAPVKKTTEAHPTLADDEADQPPKNGNNGGDGN</sequence>
<evidence type="ECO:0000256" key="1">
    <source>
        <dbReference type="SAM" id="MobiDB-lite"/>
    </source>
</evidence>